<dbReference type="InterPro" id="IPR011611">
    <property type="entry name" value="PfkB_dom"/>
</dbReference>
<proteinExistence type="inferred from homology"/>
<sequence length="289" mass="31876">MTDICCIGHITHDTIITPQNRVDMAGGTAFYFAHAIRRLPPAVSFRLVTKVGHDGLAEVERLRASGVDVMCHGSAHTVYFENTYGADANHRSQRVLAKADPFTVDELQGVESRIFHLGSLLDDDFSPELVSDLASRSRISIDVQGFLRGVRDREVYPTAWRTKADVLPQTDILKLNEHEMMIVSESDDPHEVARQLADSGVREVVITLGSYGSLIYAEGRFYEIPAYQPTAVVDATGCGDTYSAGYLYCRSQGVGYEAAGKFAAAMCTLKLEHNGPFDRTIEEVQKIVK</sequence>
<dbReference type="EMBL" id="CP013195">
    <property type="protein sequence ID" value="ALO49571.1"/>
    <property type="molecule type" value="Genomic_DNA"/>
</dbReference>
<dbReference type="STRING" id="76123.AS203_11155"/>
<accession>A0A0S2KN92</accession>
<organism evidence="5 6">
    <name type="scientific">Hoylesella enoeca</name>
    <dbReference type="NCBI Taxonomy" id="76123"/>
    <lineage>
        <taxon>Bacteria</taxon>
        <taxon>Pseudomonadati</taxon>
        <taxon>Bacteroidota</taxon>
        <taxon>Bacteroidia</taxon>
        <taxon>Bacteroidales</taxon>
        <taxon>Prevotellaceae</taxon>
        <taxon>Hoylesella</taxon>
    </lineage>
</organism>
<dbReference type="Gene3D" id="3.40.1190.20">
    <property type="match status" value="1"/>
</dbReference>
<dbReference type="Proteomes" id="UP000056252">
    <property type="component" value="Chromosome"/>
</dbReference>
<dbReference type="PANTHER" id="PTHR43085">
    <property type="entry name" value="HEXOKINASE FAMILY MEMBER"/>
    <property type="match status" value="1"/>
</dbReference>
<keyword evidence="6" id="KW-1185">Reference proteome</keyword>
<gene>
    <name evidence="5" type="ORF">AS203_11155</name>
</gene>
<evidence type="ECO:0000313" key="6">
    <source>
        <dbReference type="Proteomes" id="UP000056252"/>
    </source>
</evidence>
<evidence type="ECO:0000256" key="1">
    <source>
        <dbReference type="ARBA" id="ARBA00010688"/>
    </source>
</evidence>
<evidence type="ECO:0000256" key="2">
    <source>
        <dbReference type="ARBA" id="ARBA00022679"/>
    </source>
</evidence>
<comment type="similarity">
    <text evidence="1">Belongs to the carbohydrate kinase PfkB family.</text>
</comment>
<keyword evidence="2" id="KW-0808">Transferase</keyword>
<reference evidence="6" key="1">
    <citation type="submission" date="2015-11" db="EMBL/GenBank/DDBJ databases">
        <authorList>
            <person name="Holder M.E."/>
            <person name="Ajami N.J."/>
            <person name="Petrosino J.F."/>
        </authorList>
    </citation>
    <scope>NUCLEOTIDE SEQUENCE [LARGE SCALE GENOMIC DNA]</scope>
    <source>
        <strain evidence="6">F0113</strain>
    </source>
</reference>
<dbReference type="SUPFAM" id="SSF53613">
    <property type="entry name" value="Ribokinase-like"/>
    <property type="match status" value="1"/>
</dbReference>
<dbReference type="GO" id="GO:0016301">
    <property type="term" value="F:kinase activity"/>
    <property type="evidence" value="ECO:0007669"/>
    <property type="project" value="UniProtKB-KW"/>
</dbReference>
<dbReference type="InterPro" id="IPR050306">
    <property type="entry name" value="PfkB_Carbo_kinase"/>
</dbReference>
<dbReference type="PANTHER" id="PTHR43085:SF57">
    <property type="entry name" value="CARBOHYDRATE KINASE PFKB DOMAIN-CONTAINING PROTEIN"/>
    <property type="match status" value="1"/>
</dbReference>
<protein>
    <submittedName>
        <fullName evidence="5">Ribokinase</fullName>
    </submittedName>
</protein>
<dbReference type="InterPro" id="IPR029056">
    <property type="entry name" value="Ribokinase-like"/>
</dbReference>
<evidence type="ECO:0000313" key="5">
    <source>
        <dbReference type="EMBL" id="ALO49571.1"/>
    </source>
</evidence>
<keyword evidence="3 5" id="KW-0418">Kinase</keyword>
<dbReference type="eggNOG" id="COG0524">
    <property type="taxonomic scope" value="Bacteria"/>
</dbReference>
<evidence type="ECO:0000256" key="3">
    <source>
        <dbReference type="ARBA" id="ARBA00022777"/>
    </source>
</evidence>
<name>A0A0S2KN92_9BACT</name>
<dbReference type="OrthoDB" id="9779730at2"/>
<dbReference type="AlphaFoldDB" id="A0A0S2KN92"/>
<dbReference type="RefSeq" id="WP_025065568.1">
    <property type="nucleotide sequence ID" value="NZ_CP013195.1"/>
</dbReference>
<feature type="domain" description="Carbohydrate kinase PfkB" evidence="4">
    <location>
        <begin position="1"/>
        <end position="275"/>
    </location>
</feature>
<dbReference type="Pfam" id="PF00294">
    <property type="entry name" value="PfkB"/>
    <property type="match status" value="1"/>
</dbReference>
<evidence type="ECO:0000259" key="4">
    <source>
        <dbReference type="Pfam" id="PF00294"/>
    </source>
</evidence>
<dbReference type="KEGG" id="peo:AS203_11155"/>